<evidence type="ECO:0000313" key="3">
    <source>
        <dbReference type="Proteomes" id="UP000035017"/>
    </source>
</evidence>
<dbReference type="OrthoDB" id="8116852at2"/>
<evidence type="ECO:0000313" key="2">
    <source>
        <dbReference type="EMBL" id="KIQ04005.1"/>
    </source>
</evidence>
<protein>
    <submittedName>
        <fullName evidence="2">Transcriptional regulator</fullName>
    </submittedName>
</protein>
<dbReference type="SUPFAM" id="SSF47413">
    <property type="entry name" value="lambda repressor-like DNA-binding domains"/>
    <property type="match status" value="1"/>
</dbReference>
<dbReference type="Proteomes" id="UP000035017">
    <property type="component" value="Unassembled WGS sequence"/>
</dbReference>
<dbReference type="GO" id="GO:0003677">
    <property type="term" value="F:DNA binding"/>
    <property type="evidence" value="ECO:0007669"/>
    <property type="project" value="InterPro"/>
</dbReference>
<dbReference type="AlphaFoldDB" id="A0A0D0JDF5"/>
<comment type="caution">
    <text evidence="2">The sequence shown here is derived from an EMBL/GenBank/DDBJ whole genome shotgun (WGS) entry which is preliminary data.</text>
</comment>
<gene>
    <name evidence="2" type="ORF">RU07_04860</name>
</gene>
<proteinExistence type="predicted"/>
<evidence type="ECO:0000259" key="1">
    <source>
        <dbReference type="PROSITE" id="PS50943"/>
    </source>
</evidence>
<dbReference type="InterPro" id="IPR001387">
    <property type="entry name" value="Cro/C1-type_HTH"/>
</dbReference>
<organism evidence="2 3">
    <name type="scientific">Agrobacterium tumefaciens</name>
    <dbReference type="NCBI Taxonomy" id="358"/>
    <lineage>
        <taxon>Bacteria</taxon>
        <taxon>Pseudomonadati</taxon>
        <taxon>Pseudomonadota</taxon>
        <taxon>Alphaproteobacteria</taxon>
        <taxon>Hyphomicrobiales</taxon>
        <taxon>Rhizobiaceae</taxon>
        <taxon>Rhizobium/Agrobacterium group</taxon>
        <taxon>Agrobacterium</taxon>
        <taxon>Agrobacterium tumefaciens complex</taxon>
    </lineage>
</organism>
<dbReference type="InterPro" id="IPR010982">
    <property type="entry name" value="Lambda_DNA-bd_dom_sf"/>
</dbReference>
<dbReference type="Gene3D" id="1.10.260.40">
    <property type="entry name" value="lambda repressor-like DNA-binding domains"/>
    <property type="match status" value="1"/>
</dbReference>
<feature type="domain" description="HTH cro/C1-type" evidence="1">
    <location>
        <begin position="22"/>
        <end position="75"/>
    </location>
</feature>
<sequence>MTISVSQPHSGDRTDAPFAAKISAARGECGYTVEQLAITCGLTTEEIVALEDGSDINPSHIQRVAAALQIPLAQAV</sequence>
<dbReference type="PROSITE" id="PS50943">
    <property type="entry name" value="HTH_CROC1"/>
    <property type="match status" value="1"/>
</dbReference>
<name>A0A0D0JDF5_AGRTU</name>
<accession>A0A0D0JDF5</accession>
<reference evidence="2 3" key="1">
    <citation type="submission" date="2014-12" db="EMBL/GenBank/DDBJ databases">
        <title>16Stimator: statistical estimation of ribosomal gene copy numbers from draft genome assemblies.</title>
        <authorList>
            <person name="Perisin M.A."/>
            <person name="Vetter M."/>
            <person name="Gilbert J.A."/>
            <person name="Bergelson J."/>
        </authorList>
    </citation>
    <scope>NUCLEOTIDE SEQUENCE [LARGE SCALE GENOMIC DNA]</scope>
    <source>
        <strain evidence="2 3">MEJ076</strain>
    </source>
</reference>
<dbReference type="SMART" id="SM00530">
    <property type="entry name" value="HTH_XRE"/>
    <property type="match status" value="1"/>
</dbReference>
<dbReference type="EMBL" id="JXQV01000005">
    <property type="protein sequence ID" value="KIQ04005.1"/>
    <property type="molecule type" value="Genomic_DNA"/>
</dbReference>